<evidence type="ECO:0000313" key="18">
    <source>
        <dbReference type="EMBL" id="EAK0468644.1"/>
    </source>
</evidence>
<keyword evidence="6 12" id="KW-0479">Metal-binding</keyword>
<dbReference type="GO" id="GO:0003899">
    <property type="term" value="F:DNA-directed RNA polymerase activity"/>
    <property type="evidence" value="ECO:0007669"/>
    <property type="project" value="UniProtKB-UniRule"/>
</dbReference>
<evidence type="ECO:0000256" key="3">
    <source>
        <dbReference type="ARBA" id="ARBA00022679"/>
    </source>
</evidence>
<comment type="similarity">
    <text evidence="12 13">Belongs to the DnaG primase family.</text>
</comment>
<dbReference type="SUPFAM" id="SSF57783">
    <property type="entry name" value="Zinc beta-ribbon"/>
    <property type="match status" value="1"/>
</dbReference>
<dbReference type="InterPro" id="IPR031988">
    <property type="entry name" value="DnaG_HBD"/>
</dbReference>
<dbReference type="Gene3D" id="1.10.860.10">
    <property type="entry name" value="DNAb Helicase, Chain A"/>
    <property type="match status" value="1"/>
</dbReference>
<dbReference type="InterPro" id="IPR013264">
    <property type="entry name" value="DNAG_N"/>
</dbReference>
<dbReference type="GO" id="GO:0008270">
    <property type="term" value="F:zinc ion binding"/>
    <property type="evidence" value="ECO:0007669"/>
    <property type="project" value="UniProtKB-UniRule"/>
</dbReference>
<feature type="domain" description="Toprim" evidence="15">
    <location>
        <begin position="245"/>
        <end position="326"/>
    </location>
</feature>
<dbReference type="InterPro" id="IPR037068">
    <property type="entry name" value="DNA_primase_core_N_sf"/>
</dbReference>
<name>A0A5L4MA79_CAMFE</name>
<comment type="function">
    <text evidence="12 13">RNA polymerase that catalyzes the synthesis of short RNA molecules used as primers for DNA polymerase during DNA replication.</text>
</comment>
<evidence type="ECO:0000313" key="16">
    <source>
        <dbReference type="EMBL" id="EAI5407761.1"/>
    </source>
</evidence>
<keyword evidence="4 12" id="KW-0548">Nucleotidyltransferase</keyword>
<evidence type="ECO:0000256" key="1">
    <source>
        <dbReference type="ARBA" id="ARBA00022478"/>
    </source>
</evidence>
<dbReference type="PIRSF" id="PIRSF002811">
    <property type="entry name" value="DnaG"/>
    <property type="match status" value="1"/>
</dbReference>
<dbReference type="SUPFAM" id="SSF56731">
    <property type="entry name" value="DNA primase core"/>
    <property type="match status" value="1"/>
</dbReference>
<keyword evidence="11 12" id="KW-0804">Transcription</keyword>
<keyword evidence="10 12" id="KW-0238">DNA-binding</keyword>
<dbReference type="SMART" id="SM00493">
    <property type="entry name" value="TOPRIM"/>
    <property type="match status" value="1"/>
</dbReference>
<comment type="subunit">
    <text evidence="12">Monomer. Interacts with DnaB.</text>
</comment>
<comment type="catalytic activity">
    <reaction evidence="12">
        <text>ssDNA + n NTP = ssDNA/pppN(pN)n-1 hybrid + (n-1) diphosphate.</text>
        <dbReference type="EC" id="2.7.7.101"/>
    </reaction>
</comment>
<dbReference type="AlphaFoldDB" id="A0A5L4MA79"/>
<comment type="caution">
    <text evidence="17">The sequence shown here is derived from an EMBL/GenBank/DDBJ whole genome shotgun (WGS) entry which is preliminary data.</text>
</comment>
<comment type="domain">
    <text evidence="12">Contains an N-terminal zinc-binding domain, a central core domain that contains the primase activity, and a C-terminal DnaB-binding domain.</text>
</comment>
<dbReference type="PANTHER" id="PTHR30313:SF2">
    <property type="entry name" value="DNA PRIMASE"/>
    <property type="match status" value="1"/>
</dbReference>
<accession>A0A5L4MA79</accession>
<dbReference type="Pfam" id="PF13155">
    <property type="entry name" value="Toprim_2"/>
    <property type="match status" value="1"/>
</dbReference>
<dbReference type="EMBL" id="AACCXM010000003">
    <property type="protein sequence ID" value="EAK0468644.1"/>
    <property type="molecule type" value="Genomic_DNA"/>
</dbReference>
<evidence type="ECO:0000256" key="14">
    <source>
        <dbReference type="PIRSR" id="PIRSR002811-1"/>
    </source>
</evidence>
<evidence type="ECO:0000256" key="7">
    <source>
        <dbReference type="ARBA" id="ARBA00022771"/>
    </source>
</evidence>
<keyword evidence="9" id="KW-0460">Magnesium</keyword>
<dbReference type="InterPro" id="IPR002694">
    <property type="entry name" value="Znf_CHC2"/>
</dbReference>
<dbReference type="PROSITE" id="PS50880">
    <property type="entry name" value="TOPRIM"/>
    <property type="match status" value="1"/>
</dbReference>
<organism evidence="17">
    <name type="scientific">Campylobacter fetus</name>
    <dbReference type="NCBI Taxonomy" id="196"/>
    <lineage>
        <taxon>Bacteria</taxon>
        <taxon>Pseudomonadati</taxon>
        <taxon>Campylobacterota</taxon>
        <taxon>Epsilonproteobacteria</taxon>
        <taxon>Campylobacterales</taxon>
        <taxon>Campylobacteraceae</taxon>
        <taxon>Campylobacter</taxon>
    </lineage>
</organism>
<evidence type="ECO:0000256" key="8">
    <source>
        <dbReference type="ARBA" id="ARBA00022833"/>
    </source>
</evidence>
<dbReference type="CDD" id="cd03364">
    <property type="entry name" value="TOPRIM_DnaG_primases"/>
    <property type="match status" value="1"/>
</dbReference>
<evidence type="ECO:0000256" key="13">
    <source>
        <dbReference type="PIRNR" id="PIRNR002811"/>
    </source>
</evidence>
<dbReference type="EC" id="2.7.7.101" evidence="12"/>
<evidence type="ECO:0000256" key="10">
    <source>
        <dbReference type="ARBA" id="ARBA00023125"/>
    </source>
</evidence>
<dbReference type="GO" id="GO:0003677">
    <property type="term" value="F:DNA binding"/>
    <property type="evidence" value="ECO:0007669"/>
    <property type="project" value="UniProtKB-KW"/>
</dbReference>
<dbReference type="InterPro" id="IPR034151">
    <property type="entry name" value="TOPRIM_DnaG_bac"/>
</dbReference>
<dbReference type="GO" id="GO:0006269">
    <property type="term" value="P:DNA replication, synthesis of primer"/>
    <property type="evidence" value="ECO:0007669"/>
    <property type="project" value="UniProtKB-UniRule"/>
</dbReference>
<dbReference type="InterPro" id="IPR050219">
    <property type="entry name" value="DnaG_primase"/>
</dbReference>
<dbReference type="InterPro" id="IPR016136">
    <property type="entry name" value="DNA_helicase_N/primase_C"/>
</dbReference>
<keyword evidence="5 12" id="KW-0235">DNA replication</keyword>
<evidence type="ECO:0000256" key="11">
    <source>
        <dbReference type="ARBA" id="ARBA00023163"/>
    </source>
</evidence>
<dbReference type="Gene3D" id="3.40.1360.10">
    <property type="match status" value="1"/>
</dbReference>
<evidence type="ECO:0000256" key="5">
    <source>
        <dbReference type="ARBA" id="ARBA00022705"/>
    </source>
</evidence>
<dbReference type="NCBIfam" id="TIGR01391">
    <property type="entry name" value="dnaG"/>
    <property type="match status" value="1"/>
</dbReference>
<dbReference type="GO" id="GO:1990077">
    <property type="term" value="C:primosome complex"/>
    <property type="evidence" value="ECO:0007669"/>
    <property type="project" value="UniProtKB-KW"/>
</dbReference>
<dbReference type="Pfam" id="PF16730">
    <property type="entry name" value="DnaGprimase_HBD"/>
    <property type="match status" value="1"/>
</dbReference>
<dbReference type="Pfam" id="PF08275">
    <property type="entry name" value="DNAG_N"/>
    <property type="match status" value="1"/>
</dbReference>
<evidence type="ECO:0000256" key="9">
    <source>
        <dbReference type="ARBA" id="ARBA00022842"/>
    </source>
</evidence>
<evidence type="ECO:0000256" key="6">
    <source>
        <dbReference type="ARBA" id="ARBA00022723"/>
    </source>
</evidence>
<proteinExistence type="inferred from homology"/>
<dbReference type="Pfam" id="PF01807">
    <property type="entry name" value="Zn_ribbon_DnaG"/>
    <property type="match status" value="1"/>
</dbReference>
<dbReference type="InterPro" id="IPR036977">
    <property type="entry name" value="DNA_primase_Znf_CHC2"/>
</dbReference>
<dbReference type="HAMAP" id="MF_00974">
    <property type="entry name" value="DNA_primase_DnaG"/>
    <property type="match status" value="1"/>
</dbReference>
<dbReference type="EMBL" id="AACCXK010000011">
    <property type="protein sequence ID" value="EAK0453383.1"/>
    <property type="molecule type" value="Genomic_DNA"/>
</dbReference>
<dbReference type="InterPro" id="IPR006295">
    <property type="entry name" value="DNA_primase_DnaG"/>
</dbReference>
<sequence length="546" mass="61052">MIEASSIENLKNIVDIADVVGSYLPLKRSGSDFVCVCPFHNDKNPSMRVSPSKGIFHCFSCKAGGDSIKFIMDYEKLSYPEAIEKLANMYNFTLNYTDNKNEHHYDKKILENLNLYYKSMLYKNREAINYLYSRGINDAMIEKWELGWAGASQATINLLENEEIEPKEALYVGAVKQNETGLYASFINRITFPIYNHLGKLVGFGGRTISNNPAKYVNSPQSAIFDKSKLLYGYDKAKNQIFKKGEIIICEGYMDCIMLHLAGISNAVAVLGTALTEKHIPLLKRSDIKVILSFDNDEAGVNAAFKSAKLLASSECDGRVVLISGGKDPAELVASGRANELRNSLEGGVELGEFYIRHLIKSSNPKTPLEVAKTLESVQEFTKGLKEIVANSYVPLVSSLLSLAPNSFSLCGNGFRYSPKKQMAKETKSAKKDLLELEILKNMLLNKDYLEVVKSDCGSDMFVTHNEIYKAVTISQNPNNPHIRELSLNDNFEIYDSLDRLKKALNILKINFCDKTIVLLASSNDKSKFEKIAQLQNIKKQLKGIQ</sequence>
<comment type="cofactor">
    <cofactor evidence="12 13 14">
        <name>Zn(2+)</name>
        <dbReference type="ChEBI" id="CHEBI:29105"/>
    </cofactor>
    <text evidence="12 13 14">Binds 1 zinc ion per monomer.</text>
</comment>
<dbReference type="FunFam" id="3.90.580.10:FF:000001">
    <property type="entry name" value="DNA primase"/>
    <property type="match status" value="1"/>
</dbReference>
<evidence type="ECO:0000313" key="19">
    <source>
        <dbReference type="Proteomes" id="UP000557842"/>
    </source>
</evidence>
<evidence type="ECO:0000313" key="17">
    <source>
        <dbReference type="EMBL" id="EAK0453383.1"/>
    </source>
</evidence>
<dbReference type="EMBL" id="AABQDW010000004">
    <property type="protein sequence ID" value="EAI5407761.1"/>
    <property type="molecule type" value="Genomic_DNA"/>
</dbReference>
<dbReference type="GO" id="GO:0000428">
    <property type="term" value="C:DNA-directed RNA polymerase complex"/>
    <property type="evidence" value="ECO:0007669"/>
    <property type="project" value="UniProtKB-KW"/>
</dbReference>
<keyword evidence="3 12" id="KW-0808">Transferase</keyword>
<reference evidence="17 19" key="1">
    <citation type="submission" date="2018-05" db="EMBL/GenBank/DDBJ databases">
        <authorList>
            <consortium name="PulseNet: The National Subtyping Network for Foodborne Disease Surveillance"/>
            <person name="Tarr C.L."/>
            <person name="Trees E."/>
            <person name="Katz L.S."/>
            <person name="Carleton-Romer H.A."/>
            <person name="Stroika S."/>
            <person name="Kucerova Z."/>
            <person name="Roache K.F."/>
            <person name="Sabol A.L."/>
            <person name="Besser J."/>
            <person name="Gerner-Smidt P."/>
        </authorList>
    </citation>
    <scope>NUCLEOTIDE SEQUENCE</scope>
    <source>
        <strain evidence="17">2014D-0197</strain>
        <strain evidence="16 19">2016D-0221</strain>
        <strain evidence="18">D4313</strain>
    </source>
</reference>
<dbReference type="RefSeq" id="WP_065843610.1">
    <property type="nucleotide sequence ID" value="NZ_AABUZP020000066.1"/>
</dbReference>
<dbReference type="Gene3D" id="3.90.580.10">
    <property type="entry name" value="Zinc finger, CHC2-type domain"/>
    <property type="match status" value="1"/>
</dbReference>
<keyword evidence="2 12" id="KW-0639">Primosome</keyword>
<evidence type="ECO:0000259" key="15">
    <source>
        <dbReference type="PROSITE" id="PS50880"/>
    </source>
</evidence>
<dbReference type="GO" id="GO:0005737">
    <property type="term" value="C:cytoplasm"/>
    <property type="evidence" value="ECO:0007669"/>
    <property type="project" value="TreeGrafter"/>
</dbReference>
<evidence type="ECO:0000256" key="4">
    <source>
        <dbReference type="ARBA" id="ARBA00022695"/>
    </source>
</evidence>
<keyword evidence="7 12" id="KW-0863">Zinc-finger</keyword>
<protein>
    <recommendedName>
        <fullName evidence="12 13">DNA primase</fullName>
        <ecNumber evidence="12">2.7.7.101</ecNumber>
    </recommendedName>
</protein>
<dbReference type="Gene3D" id="3.90.980.10">
    <property type="entry name" value="DNA primase, catalytic core, N-terminal domain"/>
    <property type="match status" value="1"/>
</dbReference>
<evidence type="ECO:0000256" key="2">
    <source>
        <dbReference type="ARBA" id="ARBA00022515"/>
    </source>
</evidence>
<dbReference type="InterPro" id="IPR030846">
    <property type="entry name" value="DnaG_bac"/>
</dbReference>
<dbReference type="PANTHER" id="PTHR30313">
    <property type="entry name" value="DNA PRIMASE"/>
    <property type="match status" value="1"/>
</dbReference>
<dbReference type="Proteomes" id="UP000557842">
    <property type="component" value="Unassembled WGS sequence"/>
</dbReference>
<keyword evidence="1 12" id="KW-0240">DNA-directed RNA polymerase</keyword>
<feature type="zinc finger region" description="CHC2-type" evidence="12 14">
    <location>
        <begin position="37"/>
        <end position="61"/>
    </location>
</feature>
<dbReference type="InterPro" id="IPR006171">
    <property type="entry name" value="TOPRIM_dom"/>
</dbReference>
<gene>
    <name evidence="12" type="primary">dnaG</name>
    <name evidence="17" type="ORF">AAH17_06885</name>
    <name evidence="18" type="ORF">AAH24_04570</name>
    <name evidence="16" type="ORF">BVH53_03495</name>
</gene>
<dbReference type="SMART" id="SM00400">
    <property type="entry name" value="ZnF_CHCC"/>
    <property type="match status" value="1"/>
</dbReference>
<keyword evidence="8 12" id="KW-0862">Zinc</keyword>
<evidence type="ECO:0000256" key="12">
    <source>
        <dbReference type="HAMAP-Rule" id="MF_00974"/>
    </source>
</evidence>